<evidence type="ECO:0000256" key="3">
    <source>
        <dbReference type="ARBA" id="ARBA00023242"/>
    </source>
</evidence>
<dbReference type="InterPro" id="IPR039611">
    <property type="entry name" value="VQ_4/11/13/19/31/33"/>
</dbReference>
<protein>
    <recommendedName>
        <fullName evidence="5">VQ domain-containing protein</fullName>
    </recommendedName>
</protein>
<reference evidence="7" key="1">
    <citation type="submission" date="2013-01" db="EMBL/GenBank/DDBJ databases">
        <title>Draft Genome Sequence of a Mulberry Tree, Morus notabilis C.K. Schneid.</title>
        <authorList>
            <person name="He N."/>
            <person name="Zhao S."/>
        </authorList>
    </citation>
    <scope>NUCLEOTIDE SEQUENCE</scope>
</reference>
<dbReference type="PANTHER" id="PTHR33402:SF22">
    <property type="entry name" value="VQ MOTIF-CONTAINING PROTEIN 31"/>
    <property type="match status" value="1"/>
</dbReference>
<dbReference type="Pfam" id="PF05678">
    <property type="entry name" value="VQ"/>
    <property type="match status" value="1"/>
</dbReference>
<evidence type="ECO:0000256" key="2">
    <source>
        <dbReference type="ARBA" id="ARBA00022553"/>
    </source>
</evidence>
<feature type="domain" description="VQ" evidence="5">
    <location>
        <begin position="17"/>
        <end position="40"/>
    </location>
</feature>
<dbReference type="Proteomes" id="UP000030645">
    <property type="component" value="Unassembled WGS sequence"/>
</dbReference>
<comment type="subcellular location">
    <subcellularLocation>
        <location evidence="1">Nucleus</location>
    </subcellularLocation>
</comment>
<dbReference type="AlphaFoldDB" id="W9QR01"/>
<feature type="compositionally biased region" description="Basic residues" evidence="4">
    <location>
        <begin position="77"/>
        <end position="87"/>
    </location>
</feature>
<dbReference type="OrthoDB" id="783357at2759"/>
<organism evidence="6 7">
    <name type="scientific">Morus notabilis</name>
    <dbReference type="NCBI Taxonomy" id="981085"/>
    <lineage>
        <taxon>Eukaryota</taxon>
        <taxon>Viridiplantae</taxon>
        <taxon>Streptophyta</taxon>
        <taxon>Embryophyta</taxon>
        <taxon>Tracheophyta</taxon>
        <taxon>Spermatophyta</taxon>
        <taxon>Magnoliopsida</taxon>
        <taxon>eudicotyledons</taxon>
        <taxon>Gunneridae</taxon>
        <taxon>Pentapetalae</taxon>
        <taxon>rosids</taxon>
        <taxon>fabids</taxon>
        <taxon>Rosales</taxon>
        <taxon>Moraceae</taxon>
        <taxon>Moreae</taxon>
        <taxon>Morus</taxon>
    </lineage>
</organism>
<evidence type="ECO:0000313" key="7">
    <source>
        <dbReference type="Proteomes" id="UP000030645"/>
    </source>
</evidence>
<keyword evidence="7" id="KW-1185">Reference proteome</keyword>
<dbReference type="GO" id="GO:0005634">
    <property type="term" value="C:nucleus"/>
    <property type="evidence" value="ECO:0007669"/>
    <property type="project" value="UniProtKB-SubCell"/>
</dbReference>
<evidence type="ECO:0000259" key="5">
    <source>
        <dbReference type="Pfam" id="PF05678"/>
    </source>
</evidence>
<evidence type="ECO:0000256" key="1">
    <source>
        <dbReference type="ARBA" id="ARBA00004123"/>
    </source>
</evidence>
<gene>
    <name evidence="6" type="ORF">L484_007866</name>
</gene>
<accession>W9QR01</accession>
<sequence>MEKPALTQVTAGCKPLTTFVQTDTNSFREVVQRLTGPSEPNNVAQQEIPATGNKITGPKRQTSTPPPPTTTTTTTKPKLHERRHYMRPKLEIVKPTLHFRPPSSPTEKNQALSPSQVGPNFLSSPLGTPSTIMSNLTIEESNKKGESGMECVLNSQEEERAIKERRFYLHPSPKGRPPGYAEPELLTLFPLTSPKTDEKNP</sequence>
<keyword evidence="3" id="KW-0539">Nucleus</keyword>
<dbReference type="InterPro" id="IPR008889">
    <property type="entry name" value="VQ"/>
</dbReference>
<feature type="region of interest" description="Disordered" evidence="4">
    <location>
        <begin position="169"/>
        <end position="201"/>
    </location>
</feature>
<proteinExistence type="predicted"/>
<feature type="compositionally biased region" description="Polar residues" evidence="4">
    <location>
        <begin position="105"/>
        <end position="115"/>
    </location>
</feature>
<keyword evidence="2" id="KW-0597">Phosphoprotein</keyword>
<evidence type="ECO:0000313" key="6">
    <source>
        <dbReference type="EMBL" id="EXB36804.1"/>
    </source>
</evidence>
<dbReference type="EMBL" id="KE343596">
    <property type="protein sequence ID" value="EXB36804.1"/>
    <property type="molecule type" value="Genomic_DNA"/>
</dbReference>
<evidence type="ECO:0000256" key="4">
    <source>
        <dbReference type="SAM" id="MobiDB-lite"/>
    </source>
</evidence>
<dbReference type="STRING" id="981085.W9QR01"/>
<dbReference type="PANTHER" id="PTHR33402">
    <property type="entry name" value="VQ MOTIF-CONTAINING PROTEIN 11-LIKE"/>
    <property type="match status" value="1"/>
</dbReference>
<name>W9QR01_9ROSA</name>
<dbReference type="eggNOG" id="ENOG502S1DP">
    <property type="taxonomic scope" value="Eukaryota"/>
</dbReference>
<dbReference type="KEGG" id="mnt:21391257"/>
<feature type="region of interest" description="Disordered" evidence="4">
    <location>
        <begin position="33"/>
        <end position="115"/>
    </location>
</feature>